<proteinExistence type="predicted"/>
<reference evidence="2" key="1">
    <citation type="journal article" date="2020" name="Nature">
        <title>Giant virus diversity and host interactions through global metagenomics.</title>
        <authorList>
            <person name="Schulz F."/>
            <person name="Roux S."/>
            <person name="Paez-Espino D."/>
            <person name="Jungbluth S."/>
            <person name="Walsh D.A."/>
            <person name="Denef V.J."/>
            <person name="McMahon K.D."/>
            <person name="Konstantinidis K.T."/>
            <person name="Eloe-Fadrosh E.A."/>
            <person name="Kyrpides N.C."/>
            <person name="Woyke T."/>
        </authorList>
    </citation>
    <scope>NUCLEOTIDE SEQUENCE</scope>
    <source>
        <strain evidence="2">GVMAG-M-3300024252-29</strain>
    </source>
</reference>
<feature type="compositionally biased region" description="Low complexity" evidence="1">
    <location>
        <begin position="48"/>
        <end position="74"/>
    </location>
</feature>
<feature type="region of interest" description="Disordered" evidence="1">
    <location>
        <begin position="27"/>
        <end position="79"/>
    </location>
</feature>
<sequence>MANGVDTLIQETLDDANIQINTNGQDIISESTAPGSSIHTPAPGTSIHTPAHSAHASTHSAPAPAHSTPSPASHQNNSSNNIVVTHDLDKNTLALLERGADMLQRMEPDAQNQDGGYNHFKKSGMPLLYYAPNGSKATLLMRFNTYAISIANSNGTTTLFVPTVPSANQSTTTNNGAVPTIPQEITNTTFHDNNGSTATIFRANNGQYIIRITGADGSQIMYVPDTRASTSPSQTNANSGASTPASGTPSSASETSPVPNSLPIEEDDRYILKTQIVPPVCPRCPSICNSNPNEQSPPCPSCGNKGTGCSSGHTTTADTTSECNTQKDVISPKNGYCPTENTTDKYSKYRTNSQFEPVPVTADFSSF</sequence>
<organism evidence="2">
    <name type="scientific">viral metagenome</name>
    <dbReference type="NCBI Taxonomy" id="1070528"/>
    <lineage>
        <taxon>unclassified sequences</taxon>
        <taxon>metagenomes</taxon>
        <taxon>organismal metagenomes</taxon>
    </lineage>
</organism>
<name>A0A6C0INH7_9ZZZZ</name>
<feature type="region of interest" description="Disordered" evidence="1">
    <location>
        <begin position="225"/>
        <end position="264"/>
    </location>
</feature>
<accession>A0A6C0INH7</accession>
<protein>
    <submittedName>
        <fullName evidence="2">Uncharacterized protein</fullName>
    </submittedName>
</protein>
<feature type="compositionally biased region" description="Polar residues" evidence="1">
    <location>
        <begin position="227"/>
        <end position="238"/>
    </location>
</feature>
<dbReference type="AlphaFoldDB" id="A0A6C0INH7"/>
<evidence type="ECO:0000313" key="2">
    <source>
        <dbReference type="EMBL" id="QHT93437.1"/>
    </source>
</evidence>
<feature type="compositionally biased region" description="Polar residues" evidence="1">
    <location>
        <begin position="27"/>
        <end position="39"/>
    </location>
</feature>
<dbReference type="EMBL" id="MN740207">
    <property type="protein sequence ID" value="QHT93437.1"/>
    <property type="molecule type" value="Genomic_DNA"/>
</dbReference>
<evidence type="ECO:0000256" key="1">
    <source>
        <dbReference type="SAM" id="MobiDB-lite"/>
    </source>
</evidence>
<feature type="compositionally biased region" description="Low complexity" evidence="1">
    <location>
        <begin position="239"/>
        <end position="257"/>
    </location>
</feature>